<evidence type="ECO:0000313" key="2">
    <source>
        <dbReference type="Proteomes" id="UP000095447"/>
    </source>
</evidence>
<gene>
    <name evidence="1" type="ORF">ERS852395_01460</name>
</gene>
<proteinExistence type="predicted"/>
<name>A0A174A4H5_9FIRM</name>
<dbReference type="RefSeq" id="WP_055053207.1">
    <property type="nucleotide sequence ID" value="NZ_CYZA01000006.1"/>
</dbReference>
<organism evidence="1 2">
    <name type="scientific">Blautia obeum</name>
    <dbReference type="NCBI Taxonomy" id="40520"/>
    <lineage>
        <taxon>Bacteria</taxon>
        <taxon>Bacillati</taxon>
        <taxon>Bacillota</taxon>
        <taxon>Clostridia</taxon>
        <taxon>Lachnospirales</taxon>
        <taxon>Lachnospiraceae</taxon>
        <taxon>Blautia</taxon>
    </lineage>
</organism>
<evidence type="ECO:0000313" key="1">
    <source>
        <dbReference type="EMBL" id="CUN83592.1"/>
    </source>
</evidence>
<sequence>MEIGDIVWRHDYGVGRIVDINIYSLTPYLVYFYKEDNRLHDGGGKGPDCHYWLCFKGSLTLVHSVSLCKLIERRRNENR</sequence>
<protein>
    <submittedName>
        <fullName evidence="1">Uncharacterized protein</fullName>
    </submittedName>
</protein>
<dbReference type="EMBL" id="CYZA01000006">
    <property type="protein sequence ID" value="CUN83592.1"/>
    <property type="molecule type" value="Genomic_DNA"/>
</dbReference>
<accession>A0A174A4H5</accession>
<reference evidence="1 2" key="1">
    <citation type="submission" date="2015-09" db="EMBL/GenBank/DDBJ databases">
        <authorList>
            <consortium name="Pathogen Informatics"/>
        </authorList>
    </citation>
    <scope>NUCLEOTIDE SEQUENCE [LARGE SCALE GENOMIC DNA]</scope>
    <source>
        <strain evidence="1 2">2789STDY5608838</strain>
    </source>
</reference>
<dbReference type="AlphaFoldDB" id="A0A174A4H5"/>
<dbReference type="Proteomes" id="UP000095447">
    <property type="component" value="Unassembled WGS sequence"/>
</dbReference>